<feature type="transmembrane region" description="Helical" evidence="2">
    <location>
        <begin position="9"/>
        <end position="29"/>
    </location>
</feature>
<feature type="compositionally biased region" description="Acidic residues" evidence="1">
    <location>
        <begin position="98"/>
        <end position="119"/>
    </location>
</feature>
<evidence type="ECO:0000313" key="4">
    <source>
        <dbReference type="Proteomes" id="UP000694044"/>
    </source>
</evidence>
<dbReference type="EMBL" id="JAGDFM010000007">
    <property type="protein sequence ID" value="KAG7393019.1"/>
    <property type="molecule type" value="Genomic_DNA"/>
</dbReference>
<dbReference type="OrthoDB" id="129111at2759"/>
<organism evidence="3 4">
    <name type="scientific">Phytophthora pseudosyringae</name>
    <dbReference type="NCBI Taxonomy" id="221518"/>
    <lineage>
        <taxon>Eukaryota</taxon>
        <taxon>Sar</taxon>
        <taxon>Stramenopiles</taxon>
        <taxon>Oomycota</taxon>
        <taxon>Peronosporomycetes</taxon>
        <taxon>Peronosporales</taxon>
        <taxon>Peronosporaceae</taxon>
        <taxon>Phytophthora</taxon>
    </lineage>
</organism>
<comment type="caution">
    <text evidence="3">The sequence shown here is derived from an EMBL/GenBank/DDBJ whole genome shotgun (WGS) entry which is preliminary data.</text>
</comment>
<reference evidence="3" key="1">
    <citation type="submission" date="2021-02" db="EMBL/GenBank/DDBJ databases">
        <authorList>
            <person name="Palmer J.M."/>
        </authorList>
    </citation>
    <scope>NUCLEOTIDE SEQUENCE</scope>
    <source>
        <strain evidence="3">SCRP734</strain>
    </source>
</reference>
<name>A0A8T1WMR1_9STRA</name>
<keyword evidence="2" id="KW-1133">Transmembrane helix</keyword>
<gene>
    <name evidence="3" type="ORF">PHYPSEUDO_013507</name>
</gene>
<dbReference type="Proteomes" id="UP000694044">
    <property type="component" value="Unassembled WGS sequence"/>
</dbReference>
<evidence type="ECO:0000256" key="1">
    <source>
        <dbReference type="SAM" id="MobiDB-lite"/>
    </source>
</evidence>
<feature type="compositionally biased region" description="Basic and acidic residues" evidence="1">
    <location>
        <begin position="83"/>
        <end position="97"/>
    </location>
</feature>
<protein>
    <submittedName>
        <fullName evidence="3">Uncharacterized protein</fullName>
    </submittedName>
</protein>
<dbReference type="AlphaFoldDB" id="A0A8T1WMR1"/>
<keyword evidence="4" id="KW-1185">Reference proteome</keyword>
<feature type="region of interest" description="Disordered" evidence="1">
    <location>
        <begin position="62"/>
        <end position="140"/>
    </location>
</feature>
<evidence type="ECO:0000256" key="2">
    <source>
        <dbReference type="SAM" id="Phobius"/>
    </source>
</evidence>
<proteinExistence type="predicted"/>
<sequence>MHSTLRRYLLRLVVVAGAAVGVALLTIIVSRPRTSAQERVLCWPTRDRNRGCSGNVKRNLQNELSNSQPGVPFHGENHVGPPQEHHHEYKHRDHDRENDDDDADSEDDDDGKNDDDDNSESSSQSGSSSSSSSSSGRESAAIQSSVVTNLDGVNIGNTITIINIGTGSQPNASGSADNAPNGNASGNLAVDGAGRSAITSAAVRAFCDSMNCSNFSNPATTAVTSSGSATFSAVAPTATSGNAARVGEAQYELPSLSSGSSVAKLSTWVLLVAILVQIR</sequence>
<feature type="compositionally biased region" description="Low complexity" evidence="1">
    <location>
        <begin position="120"/>
        <end position="140"/>
    </location>
</feature>
<accession>A0A8T1WMR1</accession>
<evidence type="ECO:0000313" key="3">
    <source>
        <dbReference type="EMBL" id="KAG7393019.1"/>
    </source>
</evidence>
<keyword evidence="2" id="KW-0812">Transmembrane</keyword>
<keyword evidence="2" id="KW-0472">Membrane</keyword>